<sequence length="800" mass="87743">MAWTDKMAFGLQVGGHAPEESVVTQLSGVEGLSRPFEFNLELYTHADVPLALAELLGAPATLTFQHAGEPVRYVNGQVHRAQALGLRAGRLRYRLRVVPTLERLKHVRRSRIFQHKAVPDIVKQVLNEGQVKHRFALSGSYAPREYCVQYRESDFDFISRLLEEEGIFYFFTHSEEEHQLLLGDSAGAYLEMEGGSLLPFREEDGRVSDAEHASSLAQVHRLRPGKVMVRDFDFKKPALDLSAQPSKTGDFDALELYDFPSRYVEPSEGKRLSKVRLEEQLQSERTQSGVSVSPRLCPGHFFELDAVAGGKLLVVEVHHVGHQPEVHTRHEGLGQGRYRNEFRCIPSDVPFRPRRVTPRPVISGIQTATVTGSPGDEIHPDEHGRIKVQFHWDREGGQDDKSSCWIRPGQVWGGPAWGGLFLPRVGQEVVIRFFEGDPDRPLITGAVYNGQNPTPYPLPDEKTRSTLRSSSSPNSDGFNELRFEDAAGEEQVFIHAQKDDDLHTRNDKTQEIRANEALLVKKDRQRTIEGNQTLSVLQEDMGLVEGSQSLKVTGNRTTGIRGSHDEEVEGNQSVTVSGMQKVFVVQTANTSVSMGAALTVGAAYSINVALVKSESVGEDKSVKVGGASFEYVAGMRQESVAEDRSTKVGSDFESQVKGSVSLAAGKDQKEDVGAKSHTEVGKAAASMAKSFQFKADKFSLIVGGNLIVSMEKSGAVKWFAKTLTIDGSNIKVKGGKVKMLGAGSLSGKSVSKLELPDVQPVEHKDPPDIDLSSAQSELQSLDSQPLASSPGRTKASDSSR</sequence>
<evidence type="ECO:0000313" key="10">
    <source>
        <dbReference type="Proteomes" id="UP000256345"/>
    </source>
</evidence>
<dbReference type="NCBIfam" id="TIGR01646">
    <property type="entry name" value="vgr_GE"/>
    <property type="match status" value="1"/>
</dbReference>
<dbReference type="RefSeq" id="WP_053067081.1">
    <property type="nucleotide sequence ID" value="NZ_CP011509.1"/>
</dbReference>
<dbReference type="Pfam" id="PF05954">
    <property type="entry name" value="Phage_GPD"/>
    <property type="match status" value="1"/>
</dbReference>
<evidence type="ECO:0000259" key="6">
    <source>
        <dbReference type="Pfam" id="PF22178"/>
    </source>
</evidence>
<feature type="region of interest" description="Disordered" evidence="4">
    <location>
        <begin position="751"/>
        <end position="800"/>
    </location>
</feature>
<feature type="domain" description="Gp5/Type VI secretion system Vgr C-terminal trimerisation" evidence="6">
    <location>
        <begin position="465"/>
        <end position="576"/>
    </location>
</feature>
<feature type="domain" description="Gp5/Type VI secretion system Vgr protein OB-fold" evidence="5">
    <location>
        <begin position="379"/>
        <end position="448"/>
    </location>
</feature>
<dbReference type="SUPFAM" id="SSF69349">
    <property type="entry name" value="Phage fibre proteins"/>
    <property type="match status" value="2"/>
</dbReference>
<keyword evidence="3" id="KW-0964">Secreted</keyword>
<dbReference type="InterPro" id="IPR050708">
    <property type="entry name" value="T6SS_VgrG/RHS"/>
</dbReference>
<dbReference type="KEGG" id="age:AA314_08094"/>
<dbReference type="EMBL" id="QUMU01000005">
    <property type="protein sequence ID" value="REG32219.1"/>
    <property type="molecule type" value="Genomic_DNA"/>
</dbReference>
<comment type="similarity">
    <text evidence="2">Belongs to the VgrG protein family.</text>
</comment>
<evidence type="ECO:0000256" key="3">
    <source>
        <dbReference type="ARBA" id="ARBA00022525"/>
    </source>
</evidence>
<dbReference type="AlphaFoldDB" id="A0AAC8QEW8"/>
<dbReference type="SUPFAM" id="SSF69255">
    <property type="entry name" value="gp5 N-terminal domain-like"/>
    <property type="match status" value="1"/>
</dbReference>
<dbReference type="NCBIfam" id="TIGR03361">
    <property type="entry name" value="VI_Rhs_Vgr"/>
    <property type="match status" value="1"/>
</dbReference>
<reference evidence="7 9" key="1">
    <citation type="submission" date="2015-05" db="EMBL/GenBank/DDBJ databases">
        <title>Genome assembly of Archangium gephyra DSM 2261.</title>
        <authorList>
            <person name="Sharma G."/>
            <person name="Subramanian S."/>
        </authorList>
    </citation>
    <scope>NUCLEOTIDE SEQUENCE [LARGE SCALE GENOMIC DNA]</scope>
    <source>
        <strain evidence="7 9">DSM 2261</strain>
    </source>
</reference>
<dbReference type="PANTHER" id="PTHR32305:SF15">
    <property type="entry name" value="PROTEIN RHSA-RELATED"/>
    <property type="match status" value="1"/>
</dbReference>
<comment type="subcellular location">
    <subcellularLocation>
        <location evidence="1">Secreted</location>
    </subcellularLocation>
</comment>
<dbReference type="Proteomes" id="UP000256345">
    <property type="component" value="Unassembled WGS sequence"/>
</dbReference>
<evidence type="ECO:0000256" key="4">
    <source>
        <dbReference type="SAM" id="MobiDB-lite"/>
    </source>
</evidence>
<dbReference type="Gene3D" id="2.30.110.50">
    <property type="match status" value="1"/>
</dbReference>
<evidence type="ECO:0000313" key="7">
    <source>
        <dbReference type="EMBL" id="AKJ06468.1"/>
    </source>
</evidence>
<dbReference type="Proteomes" id="UP000035579">
    <property type="component" value="Chromosome"/>
</dbReference>
<dbReference type="InterPro" id="IPR006531">
    <property type="entry name" value="Gp5/Vgr_OB"/>
</dbReference>
<dbReference type="EMBL" id="CP011509">
    <property type="protein sequence ID" value="AKJ06468.1"/>
    <property type="molecule type" value="Genomic_DNA"/>
</dbReference>
<dbReference type="InterPro" id="IPR054030">
    <property type="entry name" value="Gp5_Vgr_C"/>
</dbReference>
<keyword evidence="10" id="KW-1185">Reference proteome</keyword>
<reference evidence="8 10" key="2">
    <citation type="submission" date="2018-08" db="EMBL/GenBank/DDBJ databases">
        <title>Genomic Encyclopedia of Archaeal and Bacterial Type Strains, Phase II (KMG-II): from individual species to whole genera.</title>
        <authorList>
            <person name="Goeker M."/>
        </authorList>
    </citation>
    <scope>NUCLEOTIDE SEQUENCE [LARGE SCALE GENOMIC DNA]</scope>
    <source>
        <strain evidence="8 10">DSM 2261</strain>
    </source>
</reference>
<accession>A0AAC8QEW8</accession>
<dbReference type="PANTHER" id="PTHR32305">
    <property type="match status" value="1"/>
</dbReference>
<feature type="region of interest" description="Disordered" evidence="4">
    <location>
        <begin position="446"/>
        <end position="477"/>
    </location>
</feature>
<dbReference type="Gene3D" id="3.55.50.10">
    <property type="entry name" value="Baseplate protein-like domains"/>
    <property type="match status" value="1"/>
</dbReference>
<evidence type="ECO:0000259" key="5">
    <source>
        <dbReference type="Pfam" id="PF04717"/>
    </source>
</evidence>
<dbReference type="Pfam" id="PF22178">
    <property type="entry name" value="Gp5_trimer_C"/>
    <property type="match status" value="1"/>
</dbReference>
<feature type="compositionally biased region" description="Polar residues" evidence="4">
    <location>
        <begin position="772"/>
        <end position="793"/>
    </location>
</feature>
<dbReference type="InterPro" id="IPR006533">
    <property type="entry name" value="T6SS_Vgr_RhsGE"/>
</dbReference>
<dbReference type="Gene3D" id="4.10.220.110">
    <property type="match status" value="1"/>
</dbReference>
<protein>
    <submittedName>
        <fullName evidence="8">Type VI secretion system secreted protein VgrG</fullName>
    </submittedName>
</protein>
<dbReference type="InterPro" id="IPR017847">
    <property type="entry name" value="T6SS_RhsGE_Vgr_subset"/>
</dbReference>
<evidence type="ECO:0000313" key="9">
    <source>
        <dbReference type="Proteomes" id="UP000035579"/>
    </source>
</evidence>
<organism evidence="7 9">
    <name type="scientific">Archangium gephyra</name>
    <dbReference type="NCBI Taxonomy" id="48"/>
    <lineage>
        <taxon>Bacteria</taxon>
        <taxon>Pseudomonadati</taxon>
        <taxon>Myxococcota</taxon>
        <taxon>Myxococcia</taxon>
        <taxon>Myxococcales</taxon>
        <taxon>Cystobacterineae</taxon>
        <taxon>Archangiaceae</taxon>
        <taxon>Archangium</taxon>
    </lineage>
</organism>
<gene>
    <name evidence="7" type="ORF">AA314_08094</name>
    <name evidence="8" type="ORF">ATI61_105547</name>
</gene>
<dbReference type="InterPro" id="IPR037026">
    <property type="entry name" value="Vgr_OB-fold_dom_sf"/>
</dbReference>
<dbReference type="Pfam" id="PF04717">
    <property type="entry name" value="Phage_base_V"/>
    <property type="match status" value="1"/>
</dbReference>
<dbReference type="GO" id="GO:0005576">
    <property type="term" value="C:extracellular region"/>
    <property type="evidence" value="ECO:0007669"/>
    <property type="project" value="UniProtKB-SubCell"/>
</dbReference>
<dbReference type="SUPFAM" id="SSF69279">
    <property type="entry name" value="Phage tail proteins"/>
    <property type="match status" value="2"/>
</dbReference>
<evidence type="ECO:0000256" key="2">
    <source>
        <dbReference type="ARBA" id="ARBA00005558"/>
    </source>
</evidence>
<dbReference type="Gene3D" id="2.40.50.230">
    <property type="entry name" value="Gp5 N-terminal domain"/>
    <property type="match status" value="1"/>
</dbReference>
<evidence type="ECO:0000256" key="1">
    <source>
        <dbReference type="ARBA" id="ARBA00004613"/>
    </source>
</evidence>
<proteinExistence type="inferred from homology"/>
<evidence type="ECO:0000313" key="8">
    <source>
        <dbReference type="EMBL" id="REG32219.1"/>
    </source>
</evidence>
<name>A0AAC8QEW8_9BACT</name>